<evidence type="ECO:0000313" key="1">
    <source>
        <dbReference type="EMBL" id="KAF0433433.1"/>
    </source>
</evidence>
<dbReference type="GO" id="GO:0016705">
    <property type="term" value="F:oxidoreductase activity, acting on paired donors, with incorporation or reduction of molecular oxygen"/>
    <property type="evidence" value="ECO:0007669"/>
    <property type="project" value="InterPro"/>
</dbReference>
<dbReference type="EMBL" id="WTPW01001473">
    <property type="protein sequence ID" value="KAF0433433.1"/>
    <property type="molecule type" value="Genomic_DNA"/>
</dbReference>
<name>A0A8H4A589_GIGMA</name>
<dbReference type="Gene3D" id="1.10.630.10">
    <property type="entry name" value="Cytochrome P450"/>
    <property type="match status" value="1"/>
</dbReference>
<keyword evidence="2" id="KW-1185">Reference proteome</keyword>
<sequence length="133" mass="15454">MVNSFNRCPIPLPIIGSIHIIGVNPYNWYIINAEKAVNKPNTKFFERFHIPAFGKFGLLGVVFNNDYNSWYRNRFVAPALSSPKFLRGFIISVQNLFKESENKWSLIIKNLSNGIEFDFRAWMKCFTTDITLL</sequence>
<dbReference type="SUPFAM" id="SSF48264">
    <property type="entry name" value="Cytochrome P450"/>
    <property type="match status" value="1"/>
</dbReference>
<proteinExistence type="predicted"/>
<dbReference type="AlphaFoldDB" id="A0A8H4A589"/>
<reference evidence="1 2" key="1">
    <citation type="journal article" date="2019" name="Environ. Microbiol.">
        <title>At the nexus of three kingdoms: the genome of the mycorrhizal fungus Gigaspora margarita provides insights into plant, endobacterial and fungal interactions.</title>
        <authorList>
            <person name="Venice F."/>
            <person name="Ghignone S."/>
            <person name="Salvioli di Fossalunga A."/>
            <person name="Amselem J."/>
            <person name="Novero M."/>
            <person name="Xianan X."/>
            <person name="Sedzielewska Toro K."/>
            <person name="Morin E."/>
            <person name="Lipzen A."/>
            <person name="Grigoriev I.V."/>
            <person name="Henrissat B."/>
            <person name="Martin F.M."/>
            <person name="Bonfante P."/>
        </authorList>
    </citation>
    <scope>NUCLEOTIDE SEQUENCE [LARGE SCALE GENOMIC DNA]</scope>
    <source>
        <strain evidence="1 2">BEG34</strain>
    </source>
</reference>
<dbReference type="GO" id="GO:0005506">
    <property type="term" value="F:iron ion binding"/>
    <property type="evidence" value="ECO:0007669"/>
    <property type="project" value="InterPro"/>
</dbReference>
<protein>
    <submittedName>
        <fullName evidence="1">Cytochrome P450</fullName>
    </submittedName>
</protein>
<dbReference type="Proteomes" id="UP000439903">
    <property type="component" value="Unassembled WGS sequence"/>
</dbReference>
<dbReference type="GO" id="GO:0020037">
    <property type="term" value="F:heme binding"/>
    <property type="evidence" value="ECO:0007669"/>
    <property type="project" value="InterPro"/>
</dbReference>
<evidence type="ECO:0000313" key="2">
    <source>
        <dbReference type="Proteomes" id="UP000439903"/>
    </source>
</evidence>
<dbReference type="GO" id="GO:0004497">
    <property type="term" value="F:monooxygenase activity"/>
    <property type="evidence" value="ECO:0007669"/>
    <property type="project" value="InterPro"/>
</dbReference>
<dbReference type="InterPro" id="IPR036396">
    <property type="entry name" value="Cyt_P450_sf"/>
</dbReference>
<accession>A0A8H4A589</accession>
<gene>
    <name evidence="1" type="ORF">F8M41_005067</name>
</gene>
<comment type="caution">
    <text evidence="1">The sequence shown here is derived from an EMBL/GenBank/DDBJ whole genome shotgun (WGS) entry which is preliminary data.</text>
</comment>
<dbReference type="OrthoDB" id="1470350at2759"/>
<organism evidence="1 2">
    <name type="scientific">Gigaspora margarita</name>
    <dbReference type="NCBI Taxonomy" id="4874"/>
    <lineage>
        <taxon>Eukaryota</taxon>
        <taxon>Fungi</taxon>
        <taxon>Fungi incertae sedis</taxon>
        <taxon>Mucoromycota</taxon>
        <taxon>Glomeromycotina</taxon>
        <taxon>Glomeromycetes</taxon>
        <taxon>Diversisporales</taxon>
        <taxon>Gigasporaceae</taxon>
        <taxon>Gigaspora</taxon>
    </lineage>
</organism>